<dbReference type="SUPFAM" id="SSF47384">
    <property type="entry name" value="Homodimeric domain of signal transducing histidine kinase"/>
    <property type="match status" value="1"/>
</dbReference>
<feature type="transmembrane region" description="Helical" evidence="7">
    <location>
        <begin position="174"/>
        <end position="196"/>
    </location>
</feature>
<feature type="domain" description="Histidine kinase" evidence="8">
    <location>
        <begin position="395"/>
        <end position="612"/>
    </location>
</feature>
<dbReference type="Pfam" id="PF00672">
    <property type="entry name" value="HAMP"/>
    <property type="match status" value="1"/>
</dbReference>
<keyword evidence="6 12" id="KW-0418">Kinase</keyword>
<sequence>MVTRIVKGIVHLKDRLFFRLFLSYFILLTFFLVFSFLVIRYITSQTINTSIQNSSRYIYIALSDILEVYLISRSPAYLDEAKKIAEMYPYLLAFTIYDQHGNLIASYKKDHYDIPEVSFMDDRYIKVPRFGSVYIAFFSIRFSPSTFSDQSVRAFLRLDLSRTYFEEIPRKTSFFIFIGYLAFSVLSILVALFFSVRFVDSISSLLSAIQEIKKGNFDKRISKKSGVREIDELIDAVNKMARALKMFAAELEQSREQFRIIADFTADWEYWEDPAGRLIYVSPACERITGYSPQQFIDDPSLMERIIHPNDREAWLKHKREIHRRRIVGREFEFRIITAEGATKWIAHLCNPVYNQKGIFLGIRGSNRDITYRKELEQRIFQAQKMESISRLAGGIAHDLNNLMTAIVGQAELLKFSLPKGSKDYERVQKILEIAQRSSDLVEKLLDYARGHKFKPELVNLNQIVQASLRLQETILNGKIDLSLKLQPQLKPIHGDPNQLTQILMNLVINAVEAMKDGGQLSVETKNIRLTSPVEDIPPGEYVVLRVKDTGCGMGRETLEKIFEPFFSTKDFGRGLGLAAVFGIVKTHNGYIKVYSKKGKGTLFEVYFPAHAGANPQDRTYGSPESRYDA</sequence>
<evidence type="ECO:0000256" key="7">
    <source>
        <dbReference type="SAM" id="Phobius"/>
    </source>
</evidence>
<dbReference type="InterPro" id="IPR013655">
    <property type="entry name" value="PAS_fold_3"/>
</dbReference>
<dbReference type="Gene3D" id="1.10.287.130">
    <property type="match status" value="1"/>
</dbReference>
<dbReference type="InterPro" id="IPR001610">
    <property type="entry name" value="PAC"/>
</dbReference>
<dbReference type="PROSITE" id="PS50112">
    <property type="entry name" value="PAS"/>
    <property type="match status" value="1"/>
</dbReference>
<keyword evidence="7" id="KW-0812">Transmembrane</keyword>
<dbReference type="Proteomes" id="UP000886101">
    <property type="component" value="Unassembled WGS sequence"/>
</dbReference>
<comment type="subcellular location">
    <subcellularLocation>
        <location evidence="2">Membrane</location>
    </subcellularLocation>
</comment>
<dbReference type="PANTHER" id="PTHR43065">
    <property type="entry name" value="SENSOR HISTIDINE KINASE"/>
    <property type="match status" value="1"/>
</dbReference>
<dbReference type="SMART" id="SM00304">
    <property type="entry name" value="HAMP"/>
    <property type="match status" value="1"/>
</dbReference>
<dbReference type="Pfam" id="PF00512">
    <property type="entry name" value="HisKA"/>
    <property type="match status" value="1"/>
</dbReference>
<dbReference type="Pfam" id="PF02518">
    <property type="entry name" value="HATPase_c"/>
    <property type="match status" value="1"/>
</dbReference>
<keyword evidence="7" id="KW-1133">Transmembrane helix</keyword>
<feature type="domain" description="PAC" evidence="10">
    <location>
        <begin position="330"/>
        <end position="382"/>
    </location>
</feature>
<evidence type="ECO:0000256" key="5">
    <source>
        <dbReference type="ARBA" id="ARBA00022679"/>
    </source>
</evidence>
<evidence type="ECO:0000259" key="11">
    <source>
        <dbReference type="PROSITE" id="PS50885"/>
    </source>
</evidence>
<protein>
    <recommendedName>
        <fullName evidence="3">histidine kinase</fullName>
        <ecNumber evidence="3">2.7.13.3</ecNumber>
    </recommendedName>
</protein>
<comment type="caution">
    <text evidence="12">The sequence shown here is derived from an EMBL/GenBank/DDBJ whole genome shotgun (WGS) entry which is preliminary data.</text>
</comment>
<dbReference type="CDD" id="cd00082">
    <property type="entry name" value="HisKA"/>
    <property type="match status" value="1"/>
</dbReference>
<evidence type="ECO:0000256" key="3">
    <source>
        <dbReference type="ARBA" id="ARBA00012438"/>
    </source>
</evidence>
<dbReference type="PANTHER" id="PTHR43065:SF42">
    <property type="entry name" value="TWO-COMPONENT SENSOR PPRA"/>
    <property type="match status" value="1"/>
</dbReference>
<evidence type="ECO:0000259" key="9">
    <source>
        <dbReference type="PROSITE" id="PS50112"/>
    </source>
</evidence>
<dbReference type="SMART" id="SM00387">
    <property type="entry name" value="HATPase_c"/>
    <property type="match status" value="1"/>
</dbReference>
<dbReference type="InterPro" id="IPR003661">
    <property type="entry name" value="HisK_dim/P_dom"/>
</dbReference>
<feature type="domain" description="PAS" evidence="9">
    <location>
        <begin position="254"/>
        <end position="313"/>
    </location>
</feature>
<evidence type="ECO:0000256" key="4">
    <source>
        <dbReference type="ARBA" id="ARBA00022553"/>
    </source>
</evidence>
<feature type="domain" description="HAMP" evidence="11">
    <location>
        <begin position="196"/>
        <end position="249"/>
    </location>
</feature>
<dbReference type="Gene3D" id="3.30.565.10">
    <property type="entry name" value="Histidine kinase-like ATPase, C-terminal domain"/>
    <property type="match status" value="1"/>
</dbReference>
<evidence type="ECO:0000313" key="12">
    <source>
        <dbReference type="EMBL" id="HHI96367.1"/>
    </source>
</evidence>
<dbReference type="InterPro" id="IPR005467">
    <property type="entry name" value="His_kinase_dom"/>
</dbReference>
<feature type="transmembrane region" description="Helical" evidence="7">
    <location>
        <begin position="21"/>
        <end position="42"/>
    </location>
</feature>
<dbReference type="Gene3D" id="6.10.340.10">
    <property type="match status" value="1"/>
</dbReference>
<dbReference type="InterPro" id="IPR000700">
    <property type="entry name" value="PAS-assoc_C"/>
</dbReference>
<dbReference type="InterPro" id="IPR003660">
    <property type="entry name" value="HAMP_dom"/>
</dbReference>
<dbReference type="PRINTS" id="PR00344">
    <property type="entry name" value="BCTRLSENSOR"/>
</dbReference>
<dbReference type="InterPro" id="IPR003594">
    <property type="entry name" value="HATPase_dom"/>
</dbReference>
<dbReference type="PROSITE" id="PS50109">
    <property type="entry name" value="HIS_KIN"/>
    <property type="match status" value="1"/>
</dbReference>
<proteinExistence type="predicted"/>
<dbReference type="InterPro" id="IPR036097">
    <property type="entry name" value="HisK_dim/P_sf"/>
</dbReference>
<comment type="catalytic activity">
    <reaction evidence="1">
        <text>ATP + protein L-histidine = ADP + protein N-phospho-L-histidine.</text>
        <dbReference type="EC" id="2.7.13.3"/>
    </reaction>
</comment>
<accession>A0A7V5NYL0</accession>
<name>A0A7V5NYL0_9BACT</name>
<dbReference type="EC" id="2.7.13.3" evidence="3"/>
<keyword evidence="5" id="KW-0808">Transferase</keyword>
<evidence type="ECO:0000259" key="10">
    <source>
        <dbReference type="PROSITE" id="PS50113"/>
    </source>
</evidence>
<reference evidence="12" key="1">
    <citation type="journal article" date="2020" name="mSystems">
        <title>Genome- and Community-Level Interaction Insights into Carbon Utilization and Element Cycling Functions of Hydrothermarchaeota in Hydrothermal Sediment.</title>
        <authorList>
            <person name="Zhou Z."/>
            <person name="Liu Y."/>
            <person name="Xu W."/>
            <person name="Pan J."/>
            <person name="Luo Z.H."/>
            <person name="Li M."/>
        </authorList>
    </citation>
    <scope>NUCLEOTIDE SEQUENCE [LARGE SCALE GENOMIC DNA]</scope>
    <source>
        <strain evidence="12">HyVt-533</strain>
    </source>
</reference>
<dbReference type="SMART" id="SM00388">
    <property type="entry name" value="HisKA"/>
    <property type="match status" value="1"/>
</dbReference>
<keyword evidence="4" id="KW-0597">Phosphoprotein</keyword>
<organism evidence="12">
    <name type="scientific">Thermodesulfatator atlanticus</name>
    <dbReference type="NCBI Taxonomy" id="501497"/>
    <lineage>
        <taxon>Bacteria</taxon>
        <taxon>Pseudomonadati</taxon>
        <taxon>Thermodesulfobacteriota</taxon>
        <taxon>Thermodesulfobacteria</taxon>
        <taxon>Thermodesulfobacteriales</taxon>
        <taxon>Thermodesulfatatoraceae</taxon>
        <taxon>Thermodesulfatator</taxon>
    </lineage>
</organism>
<gene>
    <name evidence="12" type="ORF">ENJ96_00760</name>
</gene>
<dbReference type="EMBL" id="DROK01000023">
    <property type="protein sequence ID" value="HHI96367.1"/>
    <property type="molecule type" value="Genomic_DNA"/>
</dbReference>
<dbReference type="Pfam" id="PF08447">
    <property type="entry name" value="PAS_3"/>
    <property type="match status" value="1"/>
</dbReference>
<evidence type="ECO:0000256" key="1">
    <source>
        <dbReference type="ARBA" id="ARBA00000085"/>
    </source>
</evidence>
<dbReference type="SUPFAM" id="SSF55785">
    <property type="entry name" value="PYP-like sensor domain (PAS domain)"/>
    <property type="match status" value="1"/>
</dbReference>
<dbReference type="PROSITE" id="PS50113">
    <property type="entry name" value="PAC"/>
    <property type="match status" value="1"/>
</dbReference>
<dbReference type="InterPro" id="IPR036890">
    <property type="entry name" value="HATPase_C_sf"/>
</dbReference>
<dbReference type="SUPFAM" id="SSF55874">
    <property type="entry name" value="ATPase domain of HSP90 chaperone/DNA topoisomerase II/histidine kinase"/>
    <property type="match status" value="1"/>
</dbReference>
<dbReference type="CDD" id="cd00130">
    <property type="entry name" value="PAS"/>
    <property type="match status" value="1"/>
</dbReference>
<dbReference type="InterPro" id="IPR000014">
    <property type="entry name" value="PAS"/>
</dbReference>
<dbReference type="Gene3D" id="3.30.450.20">
    <property type="entry name" value="PAS domain"/>
    <property type="match status" value="1"/>
</dbReference>
<dbReference type="GO" id="GO:0016020">
    <property type="term" value="C:membrane"/>
    <property type="evidence" value="ECO:0007669"/>
    <property type="project" value="UniProtKB-SubCell"/>
</dbReference>
<dbReference type="SMART" id="SM00091">
    <property type="entry name" value="PAS"/>
    <property type="match status" value="1"/>
</dbReference>
<dbReference type="PROSITE" id="PS50885">
    <property type="entry name" value="HAMP"/>
    <property type="match status" value="1"/>
</dbReference>
<evidence type="ECO:0000256" key="2">
    <source>
        <dbReference type="ARBA" id="ARBA00004370"/>
    </source>
</evidence>
<dbReference type="SMART" id="SM00086">
    <property type="entry name" value="PAC"/>
    <property type="match status" value="1"/>
</dbReference>
<dbReference type="SUPFAM" id="SSF158472">
    <property type="entry name" value="HAMP domain-like"/>
    <property type="match status" value="1"/>
</dbReference>
<dbReference type="GO" id="GO:0000155">
    <property type="term" value="F:phosphorelay sensor kinase activity"/>
    <property type="evidence" value="ECO:0007669"/>
    <property type="project" value="InterPro"/>
</dbReference>
<dbReference type="CDD" id="cd06225">
    <property type="entry name" value="HAMP"/>
    <property type="match status" value="1"/>
</dbReference>
<evidence type="ECO:0000256" key="6">
    <source>
        <dbReference type="ARBA" id="ARBA00022777"/>
    </source>
</evidence>
<evidence type="ECO:0000259" key="8">
    <source>
        <dbReference type="PROSITE" id="PS50109"/>
    </source>
</evidence>
<dbReference type="InterPro" id="IPR035965">
    <property type="entry name" value="PAS-like_dom_sf"/>
</dbReference>
<dbReference type="InterPro" id="IPR004358">
    <property type="entry name" value="Sig_transdc_His_kin-like_C"/>
</dbReference>
<keyword evidence="7" id="KW-0472">Membrane</keyword>
<dbReference type="NCBIfam" id="TIGR00229">
    <property type="entry name" value="sensory_box"/>
    <property type="match status" value="1"/>
</dbReference>
<dbReference type="AlphaFoldDB" id="A0A7V5NYL0"/>